<dbReference type="FunCoup" id="A0A6N7EZV7">
    <property type="interactions" value="200"/>
</dbReference>
<evidence type="ECO:0000256" key="7">
    <source>
        <dbReference type="ARBA" id="ARBA00022679"/>
    </source>
</evidence>
<evidence type="ECO:0000256" key="11">
    <source>
        <dbReference type="ARBA" id="ARBA00023098"/>
    </source>
</evidence>
<comment type="catalytic activity">
    <reaction evidence="13">
        <text>a lipid A disaccharide + ATP = a lipid IVA + ADP + H(+)</text>
        <dbReference type="Rhea" id="RHEA:67840"/>
        <dbReference type="ChEBI" id="CHEBI:15378"/>
        <dbReference type="ChEBI" id="CHEBI:30616"/>
        <dbReference type="ChEBI" id="CHEBI:176343"/>
        <dbReference type="ChEBI" id="CHEBI:176425"/>
        <dbReference type="ChEBI" id="CHEBI:456216"/>
        <dbReference type="EC" id="2.7.1.130"/>
    </reaction>
</comment>
<evidence type="ECO:0000256" key="2">
    <source>
        <dbReference type="ARBA" id="ARBA00004870"/>
    </source>
</evidence>
<keyword evidence="7 13" id="KW-0808">Transferase</keyword>
<sequence length="359" mass="40329">MKKINWPRVWQQRRGLNYLLLPLAWLYALINTIHRGLYGCRWRSRYQSPRPVVVVGNIHAGGAGKTPLVIGLGRLLKDNQIQVAVISRGYGGDYRRQCAAHLVQTTDEATWVGDEAWLIHHRLQCPVIVGQTRQAAIELALKKHPEIQVFLSDDGLQHYRLLPDLTVCVIPYPDGLGNGWRLPAGPLREAPSRLKSMDFVVSNGGASERYHYQLAENGWMHLTTGQRKYPDEFSANAEQNLAIAGIANPQKFFDRVTAQGIMAKTQSLPDHVDYRHITLPADKTLLMTEKDWVKLRPAPYPDAWFLSVSAVLSEALAADFLRAVQALMPKAAENFAKNTPVMDSKDEANQTNQTNHDTN</sequence>
<dbReference type="GO" id="GO:0009244">
    <property type="term" value="P:lipopolysaccharide core region biosynthetic process"/>
    <property type="evidence" value="ECO:0007669"/>
    <property type="project" value="TreeGrafter"/>
</dbReference>
<comment type="function">
    <text evidence="1 13">Transfers the gamma-phosphate of ATP to the 4'-position of a tetraacyldisaccharide 1-phosphate intermediate (termed DS-1-P) to form tetraacyldisaccharide 1,4'-bis-phosphate (lipid IVA).</text>
</comment>
<dbReference type="EC" id="2.7.1.130" evidence="3 13"/>
<feature type="compositionally biased region" description="Polar residues" evidence="14">
    <location>
        <begin position="349"/>
        <end position="359"/>
    </location>
</feature>
<dbReference type="RefSeq" id="WP_152810662.1">
    <property type="nucleotide sequence ID" value="NZ_WHNW01000010.1"/>
</dbReference>
<keyword evidence="8 13" id="KW-0547">Nucleotide-binding</keyword>
<evidence type="ECO:0000256" key="6">
    <source>
        <dbReference type="ARBA" id="ARBA00022556"/>
    </source>
</evidence>
<comment type="caution">
    <text evidence="15">The sequence shown here is derived from an EMBL/GenBank/DDBJ whole genome shotgun (WGS) entry which is preliminary data.</text>
</comment>
<dbReference type="GO" id="GO:0009029">
    <property type="term" value="F:lipid-A 4'-kinase activity"/>
    <property type="evidence" value="ECO:0007669"/>
    <property type="project" value="UniProtKB-UniRule"/>
</dbReference>
<keyword evidence="5 13" id="KW-0444">Lipid biosynthesis</keyword>
<feature type="region of interest" description="Disordered" evidence="14">
    <location>
        <begin position="338"/>
        <end position="359"/>
    </location>
</feature>
<keyword evidence="16" id="KW-1185">Reference proteome</keyword>
<evidence type="ECO:0000256" key="14">
    <source>
        <dbReference type="SAM" id="MobiDB-lite"/>
    </source>
</evidence>
<keyword evidence="10 13" id="KW-0067">ATP-binding</keyword>
<dbReference type="UniPathway" id="UPA00359">
    <property type="reaction ID" value="UER00482"/>
</dbReference>
<organism evidence="15 16">
    <name type="scientific">Ostreibacterium oceani</name>
    <dbReference type="NCBI Taxonomy" id="2654998"/>
    <lineage>
        <taxon>Bacteria</taxon>
        <taxon>Pseudomonadati</taxon>
        <taxon>Pseudomonadota</taxon>
        <taxon>Gammaproteobacteria</taxon>
        <taxon>Cardiobacteriales</taxon>
        <taxon>Ostreibacteriaceae</taxon>
        <taxon>Ostreibacterium</taxon>
    </lineage>
</organism>
<dbReference type="InParanoid" id="A0A6N7EZV7"/>
<protein>
    <recommendedName>
        <fullName evidence="4 13">Tetraacyldisaccharide 4'-kinase</fullName>
        <ecNumber evidence="3 13">2.7.1.130</ecNumber>
    </recommendedName>
    <alternativeName>
        <fullName evidence="12 13">Lipid A 4'-kinase</fullName>
    </alternativeName>
</protein>
<evidence type="ECO:0000256" key="3">
    <source>
        <dbReference type="ARBA" id="ARBA00012071"/>
    </source>
</evidence>
<dbReference type="SUPFAM" id="SSF52540">
    <property type="entry name" value="P-loop containing nucleoside triphosphate hydrolases"/>
    <property type="match status" value="1"/>
</dbReference>
<dbReference type="Pfam" id="PF02606">
    <property type="entry name" value="LpxK"/>
    <property type="match status" value="1"/>
</dbReference>
<keyword evidence="9 13" id="KW-0418">Kinase</keyword>
<evidence type="ECO:0000256" key="13">
    <source>
        <dbReference type="HAMAP-Rule" id="MF_00409"/>
    </source>
</evidence>
<name>A0A6N7EZV7_9GAMM</name>
<comment type="similarity">
    <text evidence="13">Belongs to the LpxK family.</text>
</comment>
<dbReference type="GO" id="GO:0009245">
    <property type="term" value="P:lipid A biosynthetic process"/>
    <property type="evidence" value="ECO:0007669"/>
    <property type="project" value="UniProtKB-UniRule"/>
</dbReference>
<dbReference type="PANTHER" id="PTHR42724">
    <property type="entry name" value="TETRAACYLDISACCHARIDE 4'-KINASE"/>
    <property type="match status" value="1"/>
</dbReference>
<evidence type="ECO:0000256" key="5">
    <source>
        <dbReference type="ARBA" id="ARBA00022516"/>
    </source>
</evidence>
<feature type="binding site" evidence="13">
    <location>
        <begin position="59"/>
        <end position="66"/>
    </location>
    <ligand>
        <name>ATP</name>
        <dbReference type="ChEBI" id="CHEBI:30616"/>
    </ligand>
</feature>
<evidence type="ECO:0000313" key="16">
    <source>
        <dbReference type="Proteomes" id="UP000471298"/>
    </source>
</evidence>
<dbReference type="NCBIfam" id="TIGR00682">
    <property type="entry name" value="lpxK"/>
    <property type="match status" value="1"/>
</dbReference>
<dbReference type="PANTHER" id="PTHR42724:SF1">
    <property type="entry name" value="TETRAACYLDISACCHARIDE 4'-KINASE, MITOCHONDRIAL-RELATED"/>
    <property type="match status" value="1"/>
</dbReference>
<evidence type="ECO:0000256" key="10">
    <source>
        <dbReference type="ARBA" id="ARBA00022840"/>
    </source>
</evidence>
<comment type="pathway">
    <text evidence="2 13">Glycolipid biosynthesis; lipid IV(A) biosynthesis; lipid IV(A) from (3R)-3-hydroxytetradecanoyl-[acyl-carrier-protein] and UDP-N-acetyl-alpha-D-glucosamine: step 6/6.</text>
</comment>
<accession>A0A6N7EZV7</accession>
<keyword evidence="6 13" id="KW-0441">Lipid A biosynthesis</keyword>
<dbReference type="EMBL" id="WHNW01000010">
    <property type="protein sequence ID" value="MPV86667.1"/>
    <property type="molecule type" value="Genomic_DNA"/>
</dbReference>
<dbReference type="GO" id="GO:0005524">
    <property type="term" value="F:ATP binding"/>
    <property type="evidence" value="ECO:0007669"/>
    <property type="project" value="UniProtKB-UniRule"/>
</dbReference>
<dbReference type="Proteomes" id="UP000471298">
    <property type="component" value="Unassembled WGS sequence"/>
</dbReference>
<dbReference type="HAMAP" id="MF_00409">
    <property type="entry name" value="LpxK"/>
    <property type="match status" value="1"/>
</dbReference>
<keyword evidence="11 13" id="KW-0443">Lipid metabolism</keyword>
<evidence type="ECO:0000256" key="4">
    <source>
        <dbReference type="ARBA" id="ARBA00016436"/>
    </source>
</evidence>
<dbReference type="AlphaFoldDB" id="A0A6N7EZV7"/>
<evidence type="ECO:0000256" key="1">
    <source>
        <dbReference type="ARBA" id="ARBA00002274"/>
    </source>
</evidence>
<gene>
    <name evidence="13" type="primary">lpxK</name>
    <name evidence="15" type="ORF">GCU85_08015</name>
</gene>
<reference evidence="15 16" key="1">
    <citation type="submission" date="2019-10" db="EMBL/GenBank/DDBJ databases">
        <title>Cardiobacteriales fam. a chemoheterotrophic member of the order Cardiobacteriales, and proposal of Cardiobacteriales fam. nov.</title>
        <authorList>
            <person name="Wang C."/>
        </authorList>
    </citation>
    <scope>NUCLEOTIDE SEQUENCE [LARGE SCALE GENOMIC DNA]</scope>
    <source>
        <strain evidence="15 16">ML27</strain>
    </source>
</reference>
<dbReference type="InterPro" id="IPR027417">
    <property type="entry name" value="P-loop_NTPase"/>
</dbReference>
<evidence type="ECO:0000256" key="8">
    <source>
        <dbReference type="ARBA" id="ARBA00022741"/>
    </source>
</evidence>
<evidence type="ECO:0000313" key="15">
    <source>
        <dbReference type="EMBL" id="MPV86667.1"/>
    </source>
</evidence>
<dbReference type="GO" id="GO:0005886">
    <property type="term" value="C:plasma membrane"/>
    <property type="evidence" value="ECO:0007669"/>
    <property type="project" value="TreeGrafter"/>
</dbReference>
<dbReference type="InterPro" id="IPR003758">
    <property type="entry name" value="LpxK"/>
</dbReference>
<evidence type="ECO:0000256" key="9">
    <source>
        <dbReference type="ARBA" id="ARBA00022777"/>
    </source>
</evidence>
<proteinExistence type="inferred from homology"/>
<evidence type="ECO:0000256" key="12">
    <source>
        <dbReference type="ARBA" id="ARBA00029757"/>
    </source>
</evidence>